<protein>
    <recommendedName>
        <fullName evidence="5">Histidine phosphatase family protein</fullName>
    </recommendedName>
</protein>
<accession>A0A8J3TSK2</accession>
<organism evidence="3 4">
    <name type="scientific">Planosporangium mesophilum</name>
    <dbReference type="NCBI Taxonomy" id="689768"/>
    <lineage>
        <taxon>Bacteria</taxon>
        <taxon>Bacillati</taxon>
        <taxon>Actinomycetota</taxon>
        <taxon>Actinomycetes</taxon>
        <taxon>Micromonosporales</taxon>
        <taxon>Micromonosporaceae</taxon>
        <taxon>Planosporangium</taxon>
    </lineage>
</organism>
<proteinExistence type="predicted"/>
<keyword evidence="4" id="KW-1185">Reference proteome</keyword>
<dbReference type="InterPro" id="IPR029033">
    <property type="entry name" value="His_PPase_superfam"/>
</dbReference>
<evidence type="ECO:0000256" key="2">
    <source>
        <dbReference type="ARBA" id="ARBA00023235"/>
    </source>
</evidence>
<dbReference type="Gene3D" id="3.40.50.1240">
    <property type="entry name" value="Phosphoglycerate mutase-like"/>
    <property type="match status" value="1"/>
</dbReference>
<reference evidence="3" key="1">
    <citation type="submission" date="2021-01" db="EMBL/GenBank/DDBJ databases">
        <title>Whole genome shotgun sequence of Planosporangium mesophilum NBRC 109066.</title>
        <authorList>
            <person name="Komaki H."/>
            <person name="Tamura T."/>
        </authorList>
    </citation>
    <scope>NUCLEOTIDE SEQUENCE</scope>
    <source>
        <strain evidence="3">NBRC 109066</strain>
    </source>
</reference>
<dbReference type="PANTHER" id="PTHR48100:SF1">
    <property type="entry name" value="HISTIDINE PHOSPHATASE FAMILY PROTEIN-RELATED"/>
    <property type="match status" value="1"/>
</dbReference>
<name>A0A8J3TSK2_9ACTN</name>
<dbReference type="SMART" id="SM00855">
    <property type="entry name" value="PGAM"/>
    <property type="match status" value="1"/>
</dbReference>
<dbReference type="EMBL" id="BOON01000084">
    <property type="protein sequence ID" value="GII26520.1"/>
    <property type="molecule type" value="Genomic_DNA"/>
</dbReference>
<evidence type="ECO:0000256" key="1">
    <source>
        <dbReference type="ARBA" id="ARBA00023152"/>
    </source>
</evidence>
<dbReference type="PANTHER" id="PTHR48100">
    <property type="entry name" value="BROAD-SPECIFICITY PHOSPHATASE YOR283W-RELATED"/>
    <property type="match status" value="1"/>
</dbReference>
<dbReference type="AlphaFoldDB" id="A0A8J3TSK2"/>
<dbReference type="InterPro" id="IPR050275">
    <property type="entry name" value="PGM_Phosphatase"/>
</dbReference>
<dbReference type="Proteomes" id="UP000599074">
    <property type="component" value="Unassembled WGS sequence"/>
</dbReference>
<keyword evidence="2" id="KW-0413">Isomerase</keyword>
<dbReference type="GO" id="GO:0005737">
    <property type="term" value="C:cytoplasm"/>
    <property type="evidence" value="ECO:0007669"/>
    <property type="project" value="TreeGrafter"/>
</dbReference>
<dbReference type="InterPro" id="IPR013078">
    <property type="entry name" value="His_Pase_superF_clade-1"/>
</dbReference>
<dbReference type="InterPro" id="IPR001345">
    <property type="entry name" value="PG/BPGM_mutase_AS"/>
</dbReference>
<dbReference type="PROSITE" id="PS00175">
    <property type="entry name" value="PG_MUTASE"/>
    <property type="match status" value="1"/>
</dbReference>
<evidence type="ECO:0000313" key="4">
    <source>
        <dbReference type="Proteomes" id="UP000599074"/>
    </source>
</evidence>
<dbReference type="SUPFAM" id="SSF53254">
    <property type="entry name" value="Phosphoglycerate mutase-like"/>
    <property type="match status" value="1"/>
</dbReference>
<sequence>MVTEGPHRELLIARHGQGHCNLNRVIAGSTCSGLTEEGRAQAQALGKRLAGEGGVTAIHASTTRRALETAGIVGAALGVPIQEQIDLRFPDAGAAEGQAWVEARAQWGIDPLDPIRPAAEGAESWRTYVDRAAGVLDSILDEHPGGRVLVVGHSETIAAMYALLLGSPDLGRLKVGMWYCALSAWQATRERPGSVVAHQRWTLVAHNDARHVLSGWGTT</sequence>
<keyword evidence="1" id="KW-0324">Glycolysis</keyword>
<comment type="caution">
    <text evidence="3">The sequence shown here is derived from an EMBL/GenBank/DDBJ whole genome shotgun (WGS) entry which is preliminary data.</text>
</comment>
<evidence type="ECO:0008006" key="5">
    <source>
        <dbReference type="Google" id="ProtNLM"/>
    </source>
</evidence>
<dbReference type="Pfam" id="PF00300">
    <property type="entry name" value="His_Phos_1"/>
    <property type="match status" value="1"/>
</dbReference>
<dbReference type="CDD" id="cd07067">
    <property type="entry name" value="HP_PGM_like"/>
    <property type="match status" value="1"/>
</dbReference>
<gene>
    <name evidence="3" type="ORF">Pme01_61170</name>
</gene>
<dbReference type="RefSeq" id="WP_168118274.1">
    <property type="nucleotide sequence ID" value="NZ_BOON01000084.1"/>
</dbReference>
<evidence type="ECO:0000313" key="3">
    <source>
        <dbReference type="EMBL" id="GII26520.1"/>
    </source>
</evidence>
<dbReference type="GO" id="GO:0016791">
    <property type="term" value="F:phosphatase activity"/>
    <property type="evidence" value="ECO:0007669"/>
    <property type="project" value="TreeGrafter"/>
</dbReference>